<evidence type="ECO:0000259" key="15">
    <source>
        <dbReference type="Pfam" id="PF04057"/>
    </source>
</evidence>
<dbReference type="AlphaFoldDB" id="A0A388JVK7"/>
<dbReference type="GO" id="GO:0008270">
    <property type="term" value="F:zinc ion binding"/>
    <property type="evidence" value="ECO:0007669"/>
    <property type="project" value="UniProtKB-KW"/>
</dbReference>
<dbReference type="GO" id="GO:0006260">
    <property type="term" value="P:DNA replication"/>
    <property type="evidence" value="ECO:0007669"/>
    <property type="project" value="UniProtKB-KW"/>
</dbReference>
<keyword evidence="19" id="KW-1185">Reference proteome</keyword>
<dbReference type="EMBL" id="BFEA01000022">
    <property type="protein sequence ID" value="GBG61752.1"/>
    <property type="molecule type" value="Genomic_DNA"/>
</dbReference>
<dbReference type="InterPro" id="IPR007199">
    <property type="entry name" value="Rep_factor-A_N"/>
</dbReference>
<organism evidence="18 19">
    <name type="scientific">Chara braunii</name>
    <name type="common">Braun's stonewort</name>
    <dbReference type="NCBI Taxonomy" id="69332"/>
    <lineage>
        <taxon>Eukaryota</taxon>
        <taxon>Viridiplantae</taxon>
        <taxon>Streptophyta</taxon>
        <taxon>Charophyceae</taxon>
        <taxon>Charales</taxon>
        <taxon>Characeae</taxon>
        <taxon>Chara</taxon>
    </lineage>
</organism>
<evidence type="ECO:0000256" key="5">
    <source>
        <dbReference type="ARBA" id="ARBA00022763"/>
    </source>
</evidence>
<evidence type="ECO:0000256" key="7">
    <source>
        <dbReference type="ARBA" id="ARBA00022833"/>
    </source>
</evidence>
<comment type="subunit">
    <text evidence="12">Heterotrimer of RPA1, RPA2 and RPA3 (canonical replication protein A complex).</text>
</comment>
<dbReference type="CDD" id="cd04476">
    <property type="entry name" value="RPA1_DBD_C"/>
    <property type="match status" value="1"/>
</dbReference>
<dbReference type="GO" id="GO:0006281">
    <property type="term" value="P:DNA repair"/>
    <property type="evidence" value="ECO:0007669"/>
    <property type="project" value="UniProtKB-KW"/>
</dbReference>
<evidence type="ECO:0000256" key="10">
    <source>
        <dbReference type="ARBA" id="ARBA00023204"/>
    </source>
</evidence>
<evidence type="ECO:0000313" key="18">
    <source>
        <dbReference type="EMBL" id="GBG61752.1"/>
    </source>
</evidence>
<dbReference type="Pfam" id="PF04057">
    <property type="entry name" value="Rep-A_N"/>
    <property type="match status" value="1"/>
</dbReference>
<evidence type="ECO:0000256" key="9">
    <source>
        <dbReference type="ARBA" id="ARBA00023172"/>
    </source>
</evidence>
<keyword evidence="7 12" id="KW-0862">Zinc</keyword>
<protein>
    <recommendedName>
        <fullName evidence="12">Replication protein A subunit</fullName>
    </recommendedName>
</protein>
<feature type="compositionally biased region" description="Low complexity" evidence="13">
    <location>
        <begin position="125"/>
        <end position="135"/>
    </location>
</feature>
<sequence length="660" mass="71545">MAEKIRPGVVAGLLAGKSESSSEDGKEGHVVQVLEIKQSGSFGSVQRYMAQVNDGVTSVRAMLPSTLSSEISSKKLEDTGLIRIKDFTVNEVNGAKVVMVISCEVVLQSLGKKFEKVVSGSNNISVGNGSSSLSEDSSRSRVGGGGGGGGEDHAEKKRRLSETTSEPRSASKIAMDQSRGSTTPRTGAGRRVYPVDSLNPYQGHWTIKVQVTSKEAMRTYRNARGSGNLFSVLFADEEGTQIQATMFNEAAEKFFPILQVGKVYYVSKGSLRASDKRYRSVNNDYEMTLNVSSVVEEVGEEEGGKMLKGVRTMKYKFVKIDGLGAYVGSRELVDVVGIVQSVSEVMGIRRKADNEELSKREVTLVDQSCKTVVVTLWGALATEVGKDLQERAAAAADAADAPVLAVKALRVGGFQGVSLSTVNHSNLQIDPEGVDLEEARALRDWWRDGGGKDMPKTSAGAGLIASGTGRGGMSNERSNLANITRENVGMEKSEFFDVRACLSLIKPDQNMWYNACPSCNRKVTGDGGSSGKYWCEQCQKSYSSPSKRYVLVASAVDSYAEAKVLQVFNDQAEQMIGMSADQLAELREESEGSADASKTKYARTLIAACWKPMIMTISVAYSDYNDTKRQRLVLRRIAPVNYVDECRLMLAEINKHLSGH</sequence>
<reference evidence="18 19" key="1">
    <citation type="journal article" date="2018" name="Cell">
        <title>The Chara Genome: Secondary Complexity and Implications for Plant Terrestrialization.</title>
        <authorList>
            <person name="Nishiyama T."/>
            <person name="Sakayama H."/>
            <person name="Vries J.D."/>
            <person name="Buschmann H."/>
            <person name="Saint-Marcoux D."/>
            <person name="Ullrich K.K."/>
            <person name="Haas F.B."/>
            <person name="Vanderstraeten L."/>
            <person name="Becker D."/>
            <person name="Lang D."/>
            <person name="Vosolsobe S."/>
            <person name="Rombauts S."/>
            <person name="Wilhelmsson P.K.I."/>
            <person name="Janitza P."/>
            <person name="Kern R."/>
            <person name="Heyl A."/>
            <person name="Rumpler F."/>
            <person name="Villalobos L.I.A.C."/>
            <person name="Clay J.M."/>
            <person name="Skokan R."/>
            <person name="Toyoda A."/>
            <person name="Suzuki Y."/>
            <person name="Kagoshima H."/>
            <person name="Schijlen E."/>
            <person name="Tajeshwar N."/>
            <person name="Catarino B."/>
            <person name="Hetherington A.J."/>
            <person name="Saltykova A."/>
            <person name="Bonnot C."/>
            <person name="Breuninger H."/>
            <person name="Symeonidi A."/>
            <person name="Radhakrishnan G.V."/>
            <person name="Van Nieuwerburgh F."/>
            <person name="Deforce D."/>
            <person name="Chang C."/>
            <person name="Karol K.G."/>
            <person name="Hedrich R."/>
            <person name="Ulvskov P."/>
            <person name="Glockner G."/>
            <person name="Delwiche C.F."/>
            <person name="Petrasek J."/>
            <person name="Van de Peer Y."/>
            <person name="Friml J."/>
            <person name="Beilby M."/>
            <person name="Dolan L."/>
            <person name="Kohara Y."/>
            <person name="Sugano S."/>
            <person name="Fujiyama A."/>
            <person name="Delaux P.-M."/>
            <person name="Quint M."/>
            <person name="TheiBen G."/>
            <person name="Hagemann M."/>
            <person name="Harholt J."/>
            <person name="Dunand C."/>
            <person name="Zachgo S."/>
            <person name="Langdale J."/>
            <person name="Maumus F."/>
            <person name="Straeten D.V.D."/>
            <person name="Gould S.B."/>
            <person name="Rensing S.A."/>
        </authorList>
    </citation>
    <scope>NUCLEOTIDE SEQUENCE [LARGE SCALE GENOMIC DNA]</scope>
    <source>
        <strain evidence="18 19">S276</strain>
    </source>
</reference>
<feature type="region of interest" description="Disordered" evidence="13">
    <location>
        <begin position="457"/>
        <end position="477"/>
    </location>
</feature>
<keyword evidence="5" id="KW-0227">DNA damage</keyword>
<dbReference type="PANTHER" id="PTHR47165">
    <property type="entry name" value="OS03G0429900 PROTEIN"/>
    <property type="match status" value="1"/>
</dbReference>
<feature type="region of interest" description="Disordered" evidence="13">
    <location>
        <begin position="125"/>
        <end position="194"/>
    </location>
</feature>
<dbReference type="Pfam" id="PF16900">
    <property type="entry name" value="REPA_OB_2"/>
    <property type="match status" value="1"/>
</dbReference>
<feature type="domain" description="Replication factor A C-terminal" evidence="16">
    <location>
        <begin position="495"/>
        <end position="648"/>
    </location>
</feature>
<dbReference type="OMA" id="FNSYAML"/>
<dbReference type="STRING" id="69332.A0A388JVK7"/>
<evidence type="ECO:0000259" key="16">
    <source>
        <dbReference type="Pfam" id="PF08646"/>
    </source>
</evidence>
<dbReference type="GO" id="GO:0006310">
    <property type="term" value="P:DNA recombination"/>
    <property type="evidence" value="ECO:0007669"/>
    <property type="project" value="UniProtKB-KW"/>
</dbReference>
<dbReference type="Gramene" id="GBG61752">
    <property type="protein sequence ID" value="GBG61752"/>
    <property type="gene ID" value="CBR_g23266"/>
</dbReference>
<evidence type="ECO:0000259" key="14">
    <source>
        <dbReference type="Pfam" id="PF01336"/>
    </source>
</evidence>
<dbReference type="FunFam" id="2.40.50.140:FF:000041">
    <property type="entry name" value="Replication protein A subunit"/>
    <property type="match status" value="1"/>
</dbReference>
<dbReference type="GO" id="GO:0005662">
    <property type="term" value="C:DNA replication factor A complex"/>
    <property type="evidence" value="ECO:0007669"/>
    <property type="project" value="EnsemblPlants"/>
</dbReference>
<dbReference type="NCBIfam" id="TIGR00617">
    <property type="entry name" value="rpa1"/>
    <property type="match status" value="1"/>
</dbReference>
<evidence type="ECO:0000256" key="8">
    <source>
        <dbReference type="ARBA" id="ARBA00023125"/>
    </source>
</evidence>
<dbReference type="PANTHER" id="PTHR47165:SF4">
    <property type="entry name" value="OS03G0429900 PROTEIN"/>
    <property type="match status" value="1"/>
</dbReference>
<feature type="domain" description="Replication factor-A protein 1 N-terminal" evidence="15">
    <location>
        <begin position="8"/>
        <end position="107"/>
    </location>
</feature>
<dbReference type="InterPro" id="IPR004365">
    <property type="entry name" value="NA-bd_OB_tRNA"/>
</dbReference>
<evidence type="ECO:0000259" key="17">
    <source>
        <dbReference type="Pfam" id="PF16900"/>
    </source>
</evidence>
<dbReference type="Gene3D" id="2.40.50.140">
    <property type="entry name" value="Nucleic acid-binding proteins"/>
    <property type="match status" value="4"/>
</dbReference>
<evidence type="ECO:0000256" key="4">
    <source>
        <dbReference type="ARBA" id="ARBA00022723"/>
    </source>
</evidence>
<dbReference type="CDD" id="cd04475">
    <property type="entry name" value="RPA1_DBD_B"/>
    <property type="match status" value="1"/>
</dbReference>
<comment type="function">
    <text evidence="12">Component of the replication protein A complex (RPA) required for DNA recombination, repair and replication. The activity of RPA is mediated by single-stranded DNA binding and protein interactions. Probably involved in repair of double-strand DNA breaks (DSBs) induced by genotoxic stresses.</text>
</comment>
<feature type="domain" description="OB" evidence="14">
    <location>
        <begin position="205"/>
        <end position="287"/>
    </location>
</feature>
<keyword evidence="4 12" id="KW-0479">Metal-binding</keyword>
<evidence type="ECO:0000256" key="1">
    <source>
        <dbReference type="ARBA" id="ARBA00004123"/>
    </source>
</evidence>
<dbReference type="FunFam" id="2.40.50.140:FF:000090">
    <property type="entry name" value="Replication protein A subunit"/>
    <property type="match status" value="1"/>
</dbReference>
<evidence type="ECO:0000256" key="12">
    <source>
        <dbReference type="RuleBase" id="RU364130"/>
    </source>
</evidence>
<dbReference type="GO" id="GO:0003677">
    <property type="term" value="F:DNA binding"/>
    <property type="evidence" value="ECO:0007669"/>
    <property type="project" value="UniProtKB-KW"/>
</dbReference>
<dbReference type="OrthoDB" id="1751331at2759"/>
<dbReference type="InterPro" id="IPR004591">
    <property type="entry name" value="Rfa1"/>
</dbReference>
<gene>
    <name evidence="18" type="ORF">CBR_g23266</name>
</gene>
<dbReference type="InterPro" id="IPR047192">
    <property type="entry name" value="Euk_RPA1_DBD_C"/>
</dbReference>
<keyword evidence="10" id="KW-0234">DNA repair</keyword>
<feature type="domain" description="Replication protein A OB" evidence="17">
    <location>
        <begin position="330"/>
        <end position="430"/>
    </location>
</feature>
<dbReference type="Pfam" id="PF08646">
    <property type="entry name" value="Rep_fac-A_C"/>
    <property type="match status" value="1"/>
</dbReference>
<keyword evidence="3 12" id="KW-0235">DNA replication</keyword>
<keyword evidence="9" id="KW-0233">DNA recombination</keyword>
<dbReference type="SUPFAM" id="SSF50249">
    <property type="entry name" value="Nucleic acid-binding proteins"/>
    <property type="match status" value="4"/>
</dbReference>
<keyword evidence="8 12" id="KW-0238">DNA-binding</keyword>
<proteinExistence type="inferred from homology"/>
<comment type="similarity">
    <text evidence="2 12">Belongs to the replication factor A protein 1 family.</text>
</comment>
<accession>A0A388JVK7</accession>
<dbReference type="Pfam" id="PF01336">
    <property type="entry name" value="tRNA_anti-codon"/>
    <property type="match status" value="1"/>
</dbReference>
<evidence type="ECO:0000256" key="6">
    <source>
        <dbReference type="ARBA" id="ARBA00022771"/>
    </source>
</evidence>
<dbReference type="CDD" id="cd04474">
    <property type="entry name" value="RPA1_DBD_A"/>
    <property type="match status" value="1"/>
</dbReference>
<dbReference type="InterPro" id="IPR031657">
    <property type="entry name" value="REPA_OB_2"/>
</dbReference>
<keyword evidence="11 12" id="KW-0539">Nucleus</keyword>
<comment type="caution">
    <text evidence="18">The sequence shown here is derived from an EMBL/GenBank/DDBJ whole genome shotgun (WGS) entry which is preliminary data.</text>
</comment>
<dbReference type="FunFam" id="2.40.50.140:FF:000064">
    <property type="entry name" value="Replication protein A subunit"/>
    <property type="match status" value="1"/>
</dbReference>
<comment type="subcellular location">
    <subcellularLocation>
        <location evidence="1 12">Nucleus</location>
    </subcellularLocation>
</comment>
<dbReference type="InterPro" id="IPR012340">
    <property type="entry name" value="NA-bd_OB-fold"/>
</dbReference>
<evidence type="ECO:0000313" key="19">
    <source>
        <dbReference type="Proteomes" id="UP000265515"/>
    </source>
</evidence>
<dbReference type="InterPro" id="IPR013955">
    <property type="entry name" value="Rep_factor-A_C"/>
</dbReference>
<evidence type="ECO:0000256" key="11">
    <source>
        <dbReference type="ARBA" id="ARBA00023242"/>
    </source>
</evidence>
<evidence type="ECO:0000256" key="3">
    <source>
        <dbReference type="ARBA" id="ARBA00022705"/>
    </source>
</evidence>
<name>A0A388JVK7_CHABU</name>
<dbReference type="Proteomes" id="UP000265515">
    <property type="component" value="Unassembled WGS sequence"/>
</dbReference>
<evidence type="ECO:0000256" key="2">
    <source>
        <dbReference type="ARBA" id="ARBA00005690"/>
    </source>
</evidence>
<keyword evidence="6 12" id="KW-0863">Zinc-finger</keyword>
<evidence type="ECO:0000256" key="13">
    <source>
        <dbReference type="SAM" id="MobiDB-lite"/>
    </source>
</evidence>